<dbReference type="STRING" id="448386.A0A2V3IYJ4"/>
<feature type="transmembrane region" description="Helical" evidence="11">
    <location>
        <begin position="94"/>
        <end position="120"/>
    </location>
</feature>
<gene>
    <name evidence="13" type="ORF">BWQ96_02997</name>
</gene>
<dbReference type="InterPro" id="IPR020846">
    <property type="entry name" value="MFS_dom"/>
</dbReference>
<dbReference type="CDD" id="cd17380">
    <property type="entry name" value="MFS_SLC17A9_like"/>
    <property type="match status" value="1"/>
</dbReference>
<evidence type="ECO:0000256" key="3">
    <source>
        <dbReference type="ARBA" id="ARBA00022528"/>
    </source>
</evidence>
<sequence length="502" mass="54778">MSLNITSGMLPKRYQRTPAFAPPFLYFGANKLPRQTSPLPLHAVSSNRRLRPGVVRATLKNSETEAEPSSGSASESPPEAPKFTLRNIPERLRVVLLCFLSFVICNCDRINISVAILPMAKFYGWNQTTVGIIQSAFFWGYVLTQIPGGYFADKYGGKHVLAVGVIVWSAMTLLTPLAASGNLGLLLLARALLGVGEGVAMPAMNNIISKWVPEKERARSLSLTYSGMYLGSVVGLWLCPQFIVSFGWQSVFYIFGSLGFFWWIGWQLWTTSTPQLSSTISEQELRYIESGAPGAEKDVSSVPWKLLLSRKATWAIIVAHFCATWGYFVLLIWLPTYFNRQLGFNLAASSFLSILPWLAMFISANIGGLIADALRSRGMSLTAVRKTMQSIAFLGPAFFLSLVATTDTPSLAVFYMTSALAFSSFSQSGVYSNHQDIGPAYSGILLGISNTGAAIPGIVGVALTGFILDTTGSWKLVFAIAIFFYLLGTVVYNILGTGERVF</sequence>
<keyword evidence="6" id="KW-0809">Transit peptide</keyword>
<evidence type="ECO:0000256" key="2">
    <source>
        <dbReference type="ARBA" id="ARBA00004229"/>
    </source>
</evidence>
<keyword evidence="4" id="KW-0934">Plastid</keyword>
<dbReference type="InterPro" id="IPR011701">
    <property type="entry name" value="MFS"/>
</dbReference>
<proteinExistence type="inferred from homology"/>
<keyword evidence="7 11" id="KW-1133">Transmembrane helix</keyword>
<evidence type="ECO:0000256" key="5">
    <source>
        <dbReference type="ARBA" id="ARBA00022692"/>
    </source>
</evidence>
<organism evidence="13 14">
    <name type="scientific">Gracilariopsis chorda</name>
    <dbReference type="NCBI Taxonomy" id="448386"/>
    <lineage>
        <taxon>Eukaryota</taxon>
        <taxon>Rhodophyta</taxon>
        <taxon>Florideophyceae</taxon>
        <taxon>Rhodymeniophycidae</taxon>
        <taxon>Gracilariales</taxon>
        <taxon>Gracilariaceae</taxon>
        <taxon>Gracilariopsis</taxon>
    </lineage>
</organism>
<evidence type="ECO:0000256" key="6">
    <source>
        <dbReference type="ARBA" id="ARBA00022946"/>
    </source>
</evidence>
<accession>A0A2V3IYJ4</accession>
<dbReference type="GO" id="GO:0015291">
    <property type="term" value="F:secondary active transmembrane transporter activity"/>
    <property type="evidence" value="ECO:0007669"/>
    <property type="project" value="UniProtKB-ARBA"/>
</dbReference>
<evidence type="ECO:0000256" key="7">
    <source>
        <dbReference type="ARBA" id="ARBA00022989"/>
    </source>
</evidence>
<feature type="transmembrane region" description="Helical" evidence="11">
    <location>
        <begin position="474"/>
        <end position="495"/>
    </location>
</feature>
<feature type="region of interest" description="Disordered" evidence="10">
    <location>
        <begin position="59"/>
        <end position="81"/>
    </location>
</feature>
<feature type="transmembrane region" description="Helical" evidence="11">
    <location>
        <begin position="314"/>
        <end position="334"/>
    </location>
</feature>
<dbReference type="GO" id="GO:0042170">
    <property type="term" value="C:plastid membrane"/>
    <property type="evidence" value="ECO:0007669"/>
    <property type="project" value="UniProtKB-ARBA"/>
</dbReference>
<evidence type="ECO:0000256" key="8">
    <source>
        <dbReference type="ARBA" id="ARBA00023136"/>
    </source>
</evidence>
<dbReference type="Proteomes" id="UP000247409">
    <property type="component" value="Unassembled WGS sequence"/>
</dbReference>
<keyword evidence="14" id="KW-1185">Reference proteome</keyword>
<keyword evidence="8 11" id="KW-0472">Membrane</keyword>
<evidence type="ECO:0000256" key="11">
    <source>
        <dbReference type="SAM" id="Phobius"/>
    </source>
</evidence>
<evidence type="ECO:0000256" key="4">
    <source>
        <dbReference type="ARBA" id="ARBA00022640"/>
    </source>
</evidence>
<comment type="similarity">
    <text evidence="9">Belongs to the major facilitator superfamily. Sodium/anion cotransporter (TC 2.A.1.14) family.</text>
</comment>
<dbReference type="PANTHER" id="PTHR11662">
    <property type="entry name" value="SOLUTE CARRIER FAMILY 17"/>
    <property type="match status" value="1"/>
</dbReference>
<feature type="transmembrane region" description="Helical" evidence="11">
    <location>
        <begin position="250"/>
        <end position="269"/>
    </location>
</feature>
<dbReference type="FunFam" id="1.20.1250.20:FF:000086">
    <property type="entry name" value="ascorbate transporter, chloroplastic isoform X2"/>
    <property type="match status" value="1"/>
</dbReference>
<keyword evidence="5 11" id="KW-0812">Transmembrane</keyword>
<evidence type="ECO:0000256" key="9">
    <source>
        <dbReference type="ARBA" id="ARBA00024362"/>
    </source>
</evidence>
<feature type="transmembrane region" description="Helical" evidence="11">
    <location>
        <begin position="159"/>
        <end position="179"/>
    </location>
</feature>
<keyword evidence="3" id="KW-0150">Chloroplast</keyword>
<feature type="transmembrane region" description="Helical" evidence="11">
    <location>
        <begin position="354"/>
        <end position="375"/>
    </location>
</feature>
<protein>
    <submittedName>
        <fullName evidence="13">Putative anion transporter 4, chloroplastic</fullName>
    </submittedName>
</protein>
<evidence type="ECO:0000256" key="10">
    <source>
        <dbReference type="SAM" id="MobiDB-lite"/>
    </source>
</evidence>
<evidence type="ECO:0000313" key="13">
    <source>
        <dbReference type="EMBL" id="PXF47222.1"/>
    </source>
</evidence>
<dbReference type="OrthoDB" id="2250022at2759"/>
<dbReference type="InterPro" id="IPR044777">
    <property type="entry name" value="SLC17A9-like"/>
</dbReference>
<comment type="caution">
    <text evidence="13">The sequence shown here is derived from an EMBL/GenBank/DDBJ whole genome shotgun (WGS) entry which is preliminary data.</text>
</comment>
<reference evidence="13 14" key="1">
    <citation type="journal article" date="2018" name="Mol. Biol. Evol.">
        <title>Analysis of the draft genome of the red seaweed Gracilariopsis chorda provides insights into genome size evolution in Rhodophyta.</title>
        <authorList>
            <person name="Lee J."/>
            <person name="Yang E.C."/>
            <person name="Graf L."/>
            <person name="Yang J.H."/>
            <person name="Qiu H."/>
            <person name="Zel Zion U."/>
            <person name="Chan C.X."/>
            <person name="Stephens T.G."/>
            <person name="Weber A.P.M."/>
            <person name="Boo G.H."/>
            <person name="Boo S.M."/>
            <person name="Kim K.M."/>
            <person name="Shin Y."/>
            <person name="Jung M."/>
            <person name="Lee S.J."/>
            <person name="Yim H.S."/>
            <person name="Lee J.H."/>
            <person name="Bhattacharya D."/>
            <person name="Yoon H.S."/>
        </authorList>
    </citation>
    <scope>NUCLEOTIDE SEQUENCE [LARGE SCALE GENOMIC DNA]</scope>
    <source>
        <strain evidence="13 14">SKKU-2015</strain>
        <tissue evidence="13">Whole body</tissue>
    </source>
</reference>
<dbReference type="PANTHER" id="PTHR11662:SF399">
    <property type="entry name" value="FI19708P1-RELATED"/>
    <property type="match status" value="1"/>
</dbReference>
<feature type="transmembrane region" description="Helical" evidence="11">
    <location>
        <begin position="387"/>
        <end position="406"/>
    </location>
</feature>
<feature type="transmembrane region" description="Helical" evidence="11">
    <location>
        <begin position="225"/>
        <end position="244"/>
    </location>
</feature>
<evidence type="ECO:0000256" key="1">
    <source>
        <dbReference type="ARBA" id="ARBA00004141"/>
    </source>
</evidence>
<name>A0A2V3IYJ4_9FLOR</name>
<feature type="transmembrane region" description="Helical" evidence="11">
    <location>
        <begin position="132"/>
        <end position="152"/>
    </location>
</feature>
<feature type="domain" description="Major facilitator superfamily (MFS) profile" evidence="12">
    <location>
        <begin position="94"/>
        <end position="500"/>
    </location>
</feature>
<dbReference type="SUPFAM" id="SSF103473">
    <property type="entry name" value="MFS general substrate transporter"/>
    <property type="match status" value="1"/>
</dbReference>
<comment type="subcellular location">
    <subcellularLocation>
        <location evidence="1">Membrane</location>
        <topology evidence="1">Multi-pass membrane protein</topology>
    </subcellularLocation>
    <subcellularLocation>
        <location evidence="2">Plastid</location>
        <location evidence="2">Chloroplast</location>
    </subcellularLocation>
</comment>
<dbReference type="EMBL" id="NBIV01000027">
    <property type="protein sequence ID" value="PXF47222.1"/>
    <property type="molecule type" value="Genomic_DNA"/>
</dbReference>
<dbReference type="InterPro" id="IPR036259">
    <property type="entry name" value="MFS_trans_sf"/>
</dbReference>
<feature type="transmembrane region" description="Helical" evidence="11">
    <location>
        <begin position="443"/>
        <end position="468"/>
    </location>
</feature>
<dbReference type="AlphaFoldDB" id="A0A2V3IYJ4"/>
<feature type="compositionally biased region" description="Low complexity" evidence="10">
    <location>
        <begin position="67"/>
        <end position="77"/>
    </location>
</feature>
<dbReference type="InterPro" id="IPR050382">
    <property type="entry name" value="MFS_Na/Anion_cotransporter"/>
</dbReference>
<evidence type="ECO:0000313" key="14">
    <source>
        <dbReference type="Proteomes" id="UP000247409"/>
    </source>
</evidence>
<dbReference type="GO" id="GO:0009507">
    <property type="term" value="C:chloroplast"/>
    <property type="evidence" value="ECO:0007669"/>
    <property type="project" value="UniProtKB-SubCell"/>
</dbReference>
<dbReference type="FunFam" id="1.20.1250.20:FF:000058">
    <property type="entry name" value="ascorbate transporter, chloroplastic isoform X1"/>
    <property type="match status" value="1"/>
</dbReference>
<dbReference type="Pfam" id="PF07690">
    <property type="entry name" value="MFS_1"/>
    <property type="match status" value="1"/>
</dbReference>
<dbReference type="PROSITE" id="PS50850">
    <property type="entry name" value="MFS"/>
    <property type="match status" value="1"/>
</dbReference>
<dbReference type="Gene3D" id="1.20.1250.20">
    <property type="entry name" value="MFS general substrate transporter like domains"/>
    <property type="match status" value="2"/>
</dbReference>
<feature type="transmembrane region" description="Helical" evidence="11">
    <location>
        <begin position="185"/>
        <end position="204"/>
    </location>
</feature>
<evidence type="ECO:0000259" key="12">
    <source>
        <dbReference type="PROSITE" id="PS50850"/>
    </source>
</evidence>